<dbReference type="Pfam" id="PF01041">
    <property type="entry name" value="DegT_DnrJ_EryC1"/>
    <property type="match status" value="1"/>
</dbReference>
<protein>
    <submittedName>
        <fullName evidence="6">DegT/DnrJ/EryC1/StrS family aminotransferase</fullName>
    </submittedName>
</protein>
<accession>A0AAE3D8B0</accession>
<evidence type="ECO:0000256" key="3">
    <source>
        <dbReference type="PIRSR" id="PIRSR000390-1"/>
    </source>
</evidence>
<name>A0AAE3D8B0_9FIRM</name>
<comment type="caution">
    <text evidence="6">The sequence shown here is derived from an EMBL/GenBank/DDBJ whole genome shotgun (WGS) entry which is preliminary data.</text>
</comment>
<dbReference type="GO" id="GO:0000271">
    <property type="term" value="P:polysaccharide biosynthetic process"/>
    <property type="evidence" value="ECO:0007669"/>
    <property type="project" value="TreeGrafter"/>
</dbReference>
<dbReference type="Gene3D" id="3.40.640.10">
    <property type="entry name" value="Type I PLP-dependent aspartate aminotransferase-like (Major domain)"/>
    <property type="match status" value="1"/>
</dbReference>
<dbReference type="PIRSF" id="PIRSF000390">
    <property type="entry name" value="PLP_StrS"/>
    <property type="match status" value="1"/>
</dbReference>
<organism evidence="6 7">
    <name type="scientific">Waltera acetigignens</name>
    <dbReference type="NCBI Taxonomy" id="2981769"/>
    <lineage>
        <taxon>Bacteria</taxon>
        <taxon>Bacillati</taxon>
        <taxon>Bacillota</taxon>
        <taxon>Clostridia</taxon>
        <taxon>Lachnospirales</taxon>
        <taxon>Lachnospiraceae</taxon>
        <taxon>Waltera</taxon>
    </lineage>
</organism>
<evidence type="ECO:0000313" key="6">
    <source>
        <dbReference type="EMBL" id="MCC2119099.1"/>
    </source>
</evidence>
<dbReference type="EMBL" id="JAJEPV010000010">
    <property type="protein sequence ID" value="MCC2119099.1"/>
    <property type="molecule type" value="Genomic_DNA"/>
</dbReference>
<dbReference type="SUPFAM" id="SSF53383">
    <property type="entry name" value="PLP-dependent transferases"/>
    <property type="match status" value="1"/>
</dbReference>
<keyword evidence="6" id="KW-0032">Aminotransferase</keyword>
<evidence type="ECO:0000256" key="5">
    <source>
        <dbReference type="RuleBase" id="RU004508"/>
    </source>
</evidence>
<dbReference type="PANTHER" id="PTHR30244">
    <property type="entry name" value="TRANSAMINASE"/>
    <property type="match status" value="1"/>
</dbReference>
<comment type="similarity">
    <text evidence="2 5">Belongs to the DegT/DnrJ/EryC1 family.</text>
</comment>
<sequence length="371" mass="43016">MGEKIFVTQPSMPTFEEYVDAIRPLWDSRWLTNMGSYHKQLEKELKKYLDVPELSLMVNGHMALELAIQAFDFPENSEVITTPYTFVSTTHAIVRNHLIPIFCDVKPEDGTIDETQIEELITEKTVAIIPVHVYGKVCNVEAIEHIAYKYNLKVIYDAAHAFGVKYKGKGIGNYGDASVFSFHATKVYNTIEGGAVAFSDHKLYEKLYNLKNFGIRNEELVVAVGANAKMNEFCAIMGLCNLKYIAQAIDNRKYRYKYYLEKLKRIQGIGFFEEAGQTTKNYAYLPIIVEERYALSRDELYEEFRREDIYVRKYFYPITADEACFRNKYKKDALENARMLSKHVLILPLYEQLEIEQIDRVVQTIQKNSLK</sequence>
<dbReference type="RefSeq" id="WP_227732984.1">
    <property type="nucleotide sequence ID" value="NZ_JAJEPV010000010.1"/>
</dbReference>
<dbReference type="PANTHER" id="PTHR30244:SF9">
    <property type="entry name" value="PROTEIN RV3402C"/>
    <property type="match status" value="1"/>
</dbReference>
<keyword evidence="1 4" id="KW-0663">Pyridoxal phosphate</keyword>
<feature type="active site" description="Proton acceptor" evidence="3">
    <location>
        <position position="186"/>
    </location>
</feature>
<dbReference type="InterPro" id="IPR000653">
    <property type="entry name" value="DegT/StrS_aminotransferase"/>
</dbReference>
<evidence type="ECO:0000313" key="7">
    <source>
        <dbReference type="Proteomes" id="UP001197795"/>
    </source>
</evidence>
<proteinExistence type="inferred from homology"/>
<keyword evidence="7" id="KW-1185">Reference proteome</keyword>
<dbReference type="GO" id="GO:0030170">
    <property type="term" value="F:pyridoxal phosphate binding"/>
    <property type="evidence" value="ECO:0007669"/>
    <property type="project" value="TreeGrafter"/>
</dbReference>
<dbReference type="InterPro" id="IPR015424">
    <property type="entry name" value="PyrdxlP-dep_Trfase"/>
</dbReference>
<reference evidence="6 7" key="1">
    <citation type="submission" date="2021-10" db="EMBL/GenBank/DDBJ databases">
        <title>Anaerobic single-cell dispensing facilitates the cultivation of human gut bacteria.</title>
        <authorList>
            <person name="Afrizal A."/>
        </authorList>
    </citation>
    <scope>NUCLEOTIDE SEQUENCE [LARGE SCALE GENOMIC DNA]</scope>
    <source>
        <strain evidence="6 7">CLA-AA-H273</strain>
    </source>
</reference>
<gene>
    <name evidence="6" type="ORF">LKD75_05740</name>
</gene>
<evidence type="ECO:0000256" key="2">
    <source>
        <dbReference type="ARBA" id="ARBA00037999"/>
    </source>
</evidence>
<dbReference type="CDD" id="cd00616">
    <property type="entry name" value="AHBA_syn"/>
    <property type="match status" value="1"/>
</dbReference>
<keyword evidence="6" id="KW-0808">Transferase</keyword>
<evidence type="ECO:0000256" key="1">
    <source>
        <dbReference type="ARBA" id="ARBA00022898"/>
    </source>
</evidence>
<dbReference type="AlphaFoldDB" id="A0AAE3D8B0"/>
<dbReference type="Proteomes" id="UP001197795">
    <property type="component" value="Unassembled WGS sequence"/>
</dbReference>
<feature type="modified residue" description="N6-(pyridoxal phosphate)lysine" evidence="4">
    <location>
        <position position="186"/>
    </location>
</feature>
<dbReference type="InterPro" id="IPR015421">
    <property type="entry name" value="PyrdxlP-dep_Trfase_major"/>
</dbReference>
<dbReference type="GO" id="GO:0008483">
    <property type="term" value="F:transaminase activity"/>
    <property type="evidence" value="ECO:0007669"/>
    <property type="project" value="UniProtKB-KW"/>
</dbReference>
<evidence type="ECO:0000256" key="4">
    <source>
        <dbReference type="PIRSR" id="PIRSR000390-2"/>
    </source>
</evidence>